<dbReference type="AlphaFoldDB" id="A0A6P6VSL5"/>
<evidence type="ECO:0000259" key="3">
    <source>
        <dbReference type="Pfam" id="PF04083"/>
    </source>
</evidence>
<keyword evidence="4" id="KW-1185">Reference proteome</keyword>
<protein>
    <submittedName>
        <fullName evidence="5">LOW QUALITY PROTEIN: triacylglycerol lipase 1</fullName>
    </submittedName>
</protein>
<dbReference type="SUPFAM" id="SSF53474">
    <property type="entry name" value="alpha/beta-Hydrolases"/>
    <property type="match status" value="1"/>
</dbReference>
<dbReference type="GO" id="GO:0016042">
    <property type="term" value="P:lipid catabolic process"/>
    <property type="evidence" value="ECO:0007669"/>
    <property type="project" value="UniProtKB-KW"/>
</dbReference>
<reference evidence="4" key="1">
    <citation type="journal article" date="2025" name="Foods">
        <title>Unveiling the Microbial Signatures of Arabica Coffee Cherries: Insights into Ripeness Specific Diversity, Functional Traits, and Implications for Quality and Safety.</title>
        <authorList>
            <consortium name="RefSeq"/>
            <person name="Tenea G.N."/>
            <person name="Cifuentes V."/>
            <person name="Reyes P."/>
            <person name="Cevallos-Vallejos M."/>
        </authorList>
    </citation>
    <scope>NUCLEOTIDE SEQUENCE [LARGE SCALE GENOMIC DNA]</scope>
</reference>
<organism evidence="4 5">
    <name type="scientific">Coffea arabica</name>
    <name type="common">Arabian coffee</name>
    <dbReference type="NCBI Taxonomy" id="13443"/>
    <lineage>
        <taxon>Eukaryota</taxon>
        <taxon>Viridiplantae</taxon>
        <taxon>Streptophyta</taxon>
        <taxon>Embryophyta</taxon>
        <taxon>Tracheophyta</taxon>
        <taxon>Spermatophyta</taxon>
        <taxon>Magnoliopsida</taxon>
        <taxon>eudicotyledons</taxon>
        <taxon>Gunneridae</taxon>
        <taxon>Pentapetalae</taxon>
        <taxon>asterids</taxon>
        <taxon>lamiids</taxon>
        <taxon>Gentianales</taxon>
        <taxon>Rubiaceae</taxon>
        <taxon>Ixoroideae</taxon>
        <taxon>Gardenieae complex</taxon>
        <taxon>Bertiereae - Coffeeae clade</taxon>
        <taxon>Coffeeae</taxon>
        <taxon>Coffea</taxon>
    </lineage>
</organism>
<accession>A0A6P6VSL5</accession>
<name>A0A6P6VSL5_COFAR</name>
<dbReference type="Proteomes" id="UP001652660">
    <property type="component" value="Chromosome 2c"/>
</dbReference>
<feature type="active site" description="Nucleophile" evidence="2">
    <location>
        <position position="235"/>
    </location>
</feature>
<dbReference type="GeneID" id="113726481"/>
<dbReference type="InterPro" id="IPR006693">
    <property type="entry name" value="AB_hydrolase_lipase"/>
</dbReference>
<gene>
    <name evidence="5" type="primary">LOC113726481</name>
</gene>
<evidence type="ECO:0000313" key="5">
    <source>
        <dbReference type="RefSeq" id="XP_027106023.2"/>
    </source>
</evidence>
<evidence type="ECO:0000313" key="4">
    <source>
        <dbReference type="Proteomes" id="UP001652660"/>
    </source>
</evidence>
<reference evidence="5" key="2">
    <citation type="submission" date="2025-08" db="UniProtKB">
        <authorList>
            <consortium name="RefSeq"/>
        </authorList>
    </citation>
    <scope>IDENTIFICATION</scope>
    <source>
        <tissue evidence="5">Leaves</tissue>
    </source>
</reference>
<dbReference type="RefSeq" id="XP_027106023.2">
    <property type="nucleotide sequence ID" value="XM_027250222.2"/>
</dbReference>
<sequence length="462" mass="52791">MQVLDRHRGGASQVLDCLVRFPANASFFWSIVRLHTLLSREVPARWSVVPLCFPHSSGLKMERLVTVLLLSVLLLSSAGESARVSYIRLPNSPADGLCAHLIQPYGYPCSEHTAQTNDGYLLGLQRVASNSRYLRGQYGPPVLLLHGLMMAGDAWFLNSPNQSLGFIFILADHGFDVWAGNVRGTHWSRRHVHLTEKDKDFWDWSWQELALYDLEGMARYIYNITNSKIFIVGHSQGTIMSLAAFTQPHIVSMVEAAALLSPISYLDHISSSFVLRLVKMHIDEVLCVMGIHELNFKSDCSTHMMDILCSEYVNCNELLTPVTGKNCCFNNSRINFYLEYEPQPTSSKNLNHLFQMIREGTFRKYDYGIFKNLIRYGRFWPPAFDVSSIPNSLPLWMAYGGNDSLADVTDVQRTLKELKRQPEVLFLEEYGHIDFLLSVRSKEDVYDKMIRFLKSFRKFGSY</sequence>
<dbReference type="PIRSF" id="PIRSF000862">
    <property type="entry name" value="Steryl_ester_lip"/>
    <property type="match status" value="1"/>
</dbReference>
<feature type="active site" description="Charge relay system" evidence="2">
    <location>
        <position position="432"/>
    </location>
</feature>
<evidence type="ECO:0000256" key="2">
    <source>
        <dbReference type="PIRSR" id="PIRSR000862-1"/>
    </source>
</evidence>
<feature type="active site" description="Charge relay system" evidence="2">
    <location>
        <position position="403"/>
    </location>
</feature>
<feature type="domain" description="Partial AB-hydrolase lipase" evidence="3">
    <location>
        <begin position="99"/>
        <end position="158"/>
    </location>
</feature>
<dbReference type="InterPro" id="IPR029058">
    <property type="entry name" value="AB_hydrolase_fold"/>
</dbReference>
<dbReference type="InterPro" id="IPR025483">
    <property type="entry name" value="Lipase_euk"/>
</dbReference>
<dbReference type="PANTHER" id="PTHR11005">
    <property type="entry name" value="LYSOSOMAL ACID LIPASE-RELATED"/>
    <property type="match status" value="1"/>
</dbReference>
<evidence type="ECO:0000256" key="1">
    <source>
        <dbReference type="ARBA" id="ARBA00010701"/>
    </source>
</evidence>
<dbReference type="Gene3D" id="3.40.50.1820">
    <property type="entry name" value="alpha/beta hydrolase"/>
    <property type="match status" value="1"/>
</dbReference>
<dbReference type="OrthoDB" id="9974421at2759"/>
<proteinExistence type="inferred from homology"/>
<dbReference type="Pfam" id="PF04083">
    <property type="entry name" value="Abhydro_lipase"/>
    <property type="match status" value="1"/>
</dbReference>
<dbReference type="GO" id="GO:0016788">
    <property type="term" value="F:hydrolase activity, acting on ester bonds"/>
    <property type="evidence" value="ECO:0007669"/>
    <property type="project" value="InterPro"/>
</dbReference>
<comment type="similarity">
    <text evidence="1">Belongs to the AB hydrolase superfamily. Lipase family.</text>
</comment>